<evidence type="ECO:0000313" key="3">
    <source>
        <dbReference type="Proteomes" id="UP000663929"/>
    </source>
</evidence>
<dbReference type="Proteomes" id="UP000663929">
    <property type="component" value="Chromosome"/>
</dbReference>
<dbReference type="InterPro" id="IPR011083">
    <property type="entry name" value="Phage_tail_collar_dom"/>
</dbReference>
<organism evidence="2 3">
    <name type="scientific">Sulfidibacter corallicola</name>
    <dbReference type="NCBI Taxonomy" id="2818388"/>
    <lineage>
        <taxon>Bacteria</taxon>
        <taxon>Pseudomonadati</taxon>
        <taxon>Acidobacteriota</taxon>
        <taxon>Holophagae</taxon>
        <taxon>Acanthopleuribacterales</taxon>
        <taxon>Acanthopleuribacteraceae</taxon>
        <taxon>Sulfidibacter</taxon>
    </lineage>
</organism>
<evidence type="ECO:0000259" key="1">
    <source>
        <dbReference type="Pfam" id="PF07484"/>
    </source>
</evidence>
<evidence type="ECO:0000313" key="2">
    <source>
        <dbReference type="EMBL" id="QTD49046.1"/>
    </source>
</evidence>
<dbReference type="AlphaFoldDB" id="A0A8A4TGJ9"/>
<protein>
    <submittedName>
        <fullName evidence="2">Phage tail protein</fullName>
    </submittedName>
</protein>
<name>A0A8A4TGJ9_SULCO</name>
<keyword evidence="3" id="KW-1185">Reference proteome</keyword>
<gene>
    <name evidence="2" type="ORF">J3U87_25960</name>
</gene>
<dbReference type="KEGG" id="scor:J3U87_25960"/>
<proteinExistence type="predicted"/>
<dbReference type="RefSeq" id="WP_237378692.1">
    <property type="nucleotide sequence ID" value="NZ_CP071793.1"/>
</dbReference>
<dbReference type="Gene3D" id="3.90.1340.10">
    <property type="entry name" value="Phage tail collar domain"/>
    <property type="match status" value="1"/>
</dbReference>
<reference evidence="2" key="1">
    <citation type="submission" date="2021-03" db="EMBL/GenBank/DDBJ databases">
        <title>Acanthopleuribacteraceae sp. M133.</title>
        <authorList>
            <person name="Wang G."/>
        </authorList>
    </citation>
    <scope>NUCLEOTIDE SEQUENCE</scope>
    <source>
        <strain evidence="2">M133</strain>
    </source>
</reference>
<accession>A0A8A4TGJ9</accession>
<dbReference type="EMBL" id="CP071793">
    <property type="protein sequence ID" value="QTD49046.1"/>
    <property type="molecule type" value="Genomic_DNA"/>
</dbReference>
<sequence length="180" mass="19443">MSEPFIGEIRTFPYTYAPAGWMSCDGQYLQIGQFSTLYAIIGTLYGGDGRTDFRLPPLNASAVMGNGTGPALPYSRQGYAYGASEITLQPSQLPQHTHTARAEQDLSDTDAPTGSYVSIFQTPAGPGVPVYKEKDDSTQIVDMNQSALATAGATQSHYNMQPYLPLRFCIAIIGIFPSRS</sequence>
<dbReference type="InterPro" id="IPR037053">
    <property type="entry name" value="Phage_tail_collar_dom_sf"/>
</dbReference>
<dbReference type="Pfam" id="PF07484">
    <property type="entry name" value="Collar"/>
    <property type="match status" value="1"/>
</dbReference>
<dbReference type="SUPFAM" id="SSF88874">
    <property type="entry name" value="Receptor-binding domain of short tail fibre protein gp12"/>
    <property type="match status" value="1"/>
</dbReference>
<feature type="domain" description="Phage tail collar" evidence="1">
    <location>
        <begin position="7"/>
        <end position="59"/>
    </location>
</feature>